<dbReference type="AlphaFoldDB" id="A0AB35Y718"/>
<dbReference type="RefSeq" id="WP_339395505.1">
    <property type="nucleotide sequence ID" value="NZ_JBBFGL010000006.1"/>
</dbReference>
<evidence type="ECO:0000313" key="2">
    <source>
        <dbReference type="Proteomes" id="UP001373196"/>
    </source>
</evidence>
<dbReference type="EMBL" id="JBBFGL010000006">
    <property type="protein sequence ID" value="MEJ5196116.1"/>
    <property type="molecule type" value="Genomic_DNA"/>
</dbReference>
<organism evidence="1 2">
    <name type="scientific">Faecalibacterium wellingii</name>
    <dbReference type="NCBI Taxonomy" id="2929491"/>
    <lineage>
        <taxon>Bacteria</taxon>
        <taxon>Bacillati</taxon>
        <taxon>Bacillota</taxon>
        <taxon>Clostridia</taxon>
        <taxon>Eubacteriales</taxon>
        <taxon>Oscillospiraceae</taxon>
        <taxon>Faecalibacterium</taxon>
    </lineage>
</organism>
<accession>A0AB35Y718</accession>
<sequence length="98" mass="11150">MLQSSAIEEALKFIASHPEIALKFLNAELEMPNIPTPTMGGHRFWTTLAEFNGYRLQQNQLTHHARILNANDVRIAWGTLNGMEKALDRLILFAQKYA</sequence>
<gene>
    <name evidence="1" type="ORF">WF834_07980</name>
</gene>
<evidence type="ECO:0000313" key="1">
    <source>
        <dbReference type="EMBL" id="MEJ5196116.1"/>
    </source>
</evidence>
<name>A0AB35Y718_9FIRM</name>
<comment type="caution">
    <text evidence="1">The sequence shown here is derived from an EMBL/GenBank/DDBJ whole genome shotgun (WGS) entry which is preliminary data.</text>
</comment>
<reference evidence="1" key="1">
    <citation type="submission" date="2024-03" db="EMBL/GenBank/DDBJ databases">
        <authorList>
            <person name="Plomp N."/>
            <person name="Harmsen H.J."/>
        </authorList>
    </citation>
    <scope>NUCLEOTIDE SEQUENCE</scope>
    <source>
        <strain evidence="1">HTF-128</strain>
    </source>
</reference>
<proteinExistence type="predicted"/>
<dbReference type="Proteomes" id="UP001373196">
    <property type="component" value="Unassembled WGS sequence"/>
</dbReference>
<protein>
    <submittedName>
        <fullName evidence="1">Uncharacterized protein</fullName>
    </submittedName>
</protein>